<evidence type="ECO:0000313" key="2">
    <source>
        <dbReference type="Proteomes" id="UP000604046"/>
    </source>
</evidence>
<keyword evidence="2" id="KW-1185">Reference proteome</keyword>
<sequence>MSYATARIGYNYKLISNGTMLPVQTWGGNSSFVDAVSIFASPTSPMCGLSKSNTRLPLLLSLKCHLYACINLLFCSGFSVAVKGCVAEMGTIGKLLQARTVAYIDCLWHGRKAVETLRRFLLVCPLTSYANAGLPEVILANLARPHLWMDMPTSHRKALIRAVNKKRQLRKAWLCETQLNKLKRCVVGSALVLRCALRSVSTSFSFCWLPAEAQVLQTDSLQ</sequence>
<dbReference type="Proteomes" id="UP000604046">
    <property type="component" value="Unassembled WGS sequence"/>
</dbReference>
<dbReference type="AlphaFoldDB" id="A0A812LUN9"/>
<gene>
    <name evidence="1" type="ORF">SNAT2548_LOCUS12748</name>
</gene>
<dbReference type="EMBL" id="CAJNDS010001256">
    <property type="protein sequence ID" value="CAE7253490.1"/>
    <property type="molecule type" value="Genomic_DNA"/>
</dbReference>
<reference evidence="1" key="1">
    <citation type="submission" date="2021-02" db="EMBL/GenBank/DDBJ databases">
        <authorList>
            <person name="Dougan E. K."/>
            <person name="Rhodes N."/>
            <person name="Thang M."/>
            <person name="Chan C."/>
        </authorList>
    </citation>
    <scope>NUCLEOTIDE SEQUENCE</scope>
</reference>
<evidence type="ECO:0000313" key="1">
    <source>
        <dbReference type="EMBL" id="CAE7253490.1"/>
    </source>
</evidence>
<name>A0A812LUN9_9DINO</name>
<organism evidence="1 2">
    <name type="scientific">Symbiodinium natans</name>
    <dbReference type="NCBI Taxonomy" id="878477"/>
    <lineage>
        <taxon>Eukaryota</taxon>
        <taxon>Sar</taxon>
        <taxon>Alveolata</taxon>
        <taxon>Dinophyceae</taxon>
        <taxon>Suessiales</taxon>
        <taxon>Symbiodiniaceae</taxon>
        <taxon>Symbiodinium</taxon>
    </lineage>
</organism>
<accession>A0A812LUN9</accession>
<comment type="caution">
    <text evidence="1">The sequence shown here is derived from an EMBL/GenBank/DDBJ whole genome shotgun (WGS) entry which is preliminary data.</text>
</comment>
<proteinExistence type="predicted"/>
<protein>
    <submittedName>
        <fullName evidence="1">Uncharacterized protein</fullName>
    </submittedName>
</protein>